<evidence type="ECO:0000313" key="14">
    <source>
        <dbReference type="Proteomes" id="UP000014074"/>
    </source>
</evidence>
<comment type="subcellular location">
    <subcellularLocation>
        <location evidence="1">Nucleus</location>
    </subcellularLocation>
</comment>
<dbReference type="HOGENOM" id="CLU_028753_0_0_1"/>
<evidence type="ECO:0000256" key="4">
    <source>
        <dbReference type="ARBA" id="ARBA00022679"/>
    </source>
</evidence>
<evidence type="ECO:0000256" key="9">
    <source>
        <dbReference type="ARBA" id="ARBA00023242"/>
    </source>
</evidence>
<accession>R8BR26</accession>
<keyword evidence="9" id="KW-0539">Nucleus</keyword>
<dbReference type="InterPro" id="IPR026846">
    <property type="entry name" value="Nse2(Mms21)"/>
</dbReference>
<name>R8BR26_PHAM7</name>
<dbReference type="CDD" id="cd16651">
    <property type="entry name" value="SPL-RING_NSE2"/>
    <property type="match status" value="1"/>
</dbReference>
<feature type="compositionally biased region" description="Basic and acidic residues" evidence="11">
    <location>
        <begin position="162"/>
        <end position="176"/>
    </location>
</feature>
<feature type="compositionally biased region" description="Pro residues" evidence="11">
    <location>
        <begin position="30"/>
        <end position="40"/>
    </location>
</feature>
<evidence type="ECO:0000256" key="7">
    <source>
        <dbReference type="ARBA" id="ARBA00022786"/>
    </source>
</evidence>
<keyword evidence="4" id="KW-0808">Transferase</keyword>
<keyword evidence="7" id="KW-0833">Ubl conjugation pathway</keyword>
<evidence type="ECO:0000256" key="6">
    <source>
        <dbReference type="ARBA" id="ARBA00022771"/>
    </source>
</evidence>
<evidence type="ECO:0000256" key="2">
    <source>
        <dbReference type="ARBA" id="ARBA00004718"/>
    </source>
</evidence>
<dbReference type="KEGG" id="tmn:UCRPA7_2704"/>
<dbReference type="GeneID" id="19322980"/>
<feature type="compositionally biased region" description="Basic and acidic residues" evidence="11">
    <location>
        <begin position="382"/>
        <end position="402"/>
    </location>
</feature>
<keyword evidence="8" id="KW-0862">Zinc</keyword>
<dbReference type="GO" id="GO:0000724">
    <property type="term" value="P:double-strand break repair via homologous recombination"/>
    <property type="evidence" value="ECO:0007669"/>
    <property type="project" value="InterPro"/>
</dbReference>
<dbReference type="InterPro" id="IPR004181">
    <property type="entry name" value="Znf_MIZ"/>
</dbReference>
<feature type="region of interest" description="Disordered" evidence="11">
    <location>
        <begin position="1"/>
        <end position="46"/>
    </location>
</feature>
<dbReference type="eggNOG" id="KOG2979">
    <property type="taxonomic scope" value="Eukaryota"/>
</dbReference>
<evidence type="ECO:0000313" key="13">
    <source>
        <dbReference type="EMBL" id="EOO01806.1"/>
    </source>
</evidence>
<evidence type="ECO:0000256" key="1">
    <source>
        <dbReference type="ARBA" id="ARBA00004123"/>
    </source>
</evidence>
<comment type="similarity">
    <text evidence="3">Belongs to the NSE2 family.</text>
</comment>
<dbReference type="EMBL" id="KB932957">
    <property type="protein sequence ID" value="EOO01806.1"/>
    <property type="molecule type" value="Genomic_DNA"/>
</dbReference>
<evidence type="ECO:0000259" key="12">
    <source>
        <dbReference type="PROSITE" id="PS51044"/>
    </source>
</evidence>
<dbReference type="InterPro" id="IPR013083">
    <property type="entry name" value="Znf_RING/FYVE/PHD"/>
</dbReference>
<keyword evidence="5" id="KW-0479">Metal-binding</keyword>
<dbReference type="Proteomes" id="UP000014074">
    <property type="component" value="Unassembled WGS sequence"/>
</dbReference>
<dbReference type="PANTHER" id="PTHR21330:SF1">
    <property type="entry name" value="E3 SUMO-PROTEIN LIGASE NSE2"/>
    <property type="match status" value="1"/>
</dbReference>
<dbReference type="PROSITE" id="PS51044">
    <property type="entry name" value="ZF_SP_RING"/>
    <property type="match status" value="1"/>
</dbReference>
<dbReference type="Pfam" id="PF11789">
    <property type="entry name" value="zf-Nse"/>
    <property type="match status" value="1"/>
</dbReference>
<feature type="region of interest" description="Disordered" evidence="11">
    <location>
        <begin position="247"/>
        <end position="273"/>
    </location>
</feature>
<dbReference type="PANTHER" id="PTHR21330">
    <property type="entry name" value="E3 SUMO-PROTEIN LIGASE NSE2"/>
    <property type="match status" value="1"/>
</dbReference>
<feature type="region of interest" description="Disordered" evidence="11">
    <location>
        <begin position="357"/>
        <end position="409"/>
    </location>
</feature>
<dbReference type="GO" id="GO:0030915">
    <property type="term" value="C:Smc5-Smc6 complex"/>
    <property type="evidence" value="ECO:0007669"/>
    <property type="project" value="InterPro"/>
</dbReference>
<dbReference type="GO" id="GO:0061665">
    <property type="term" value="F:SUMO ligase activity"/>
    <property type="evidence" value="ECO:0007669"/>
    <property type="project" value="TreeGrafter"/>
</dbReference>
<dbReference type="GO" id="GO:0016925">
    <property type="term" value="P:protein sumoylation"/>
    <property type="evidence" value="ECO:0007669"/>
    <property type="project" value="UniProtKB-UniPathway"/>
</dbReference>
<dbReference type="GO" id="GO:0005634">
    <property type="term" value="C:nucleus"/>
    <property type="evidence" value="ECO:0007669"/>
    <property type="project" value="UniProtKB-SubCell"/>
</dbReference>
<sequence length="409" mass="45809">MSSRRGLLSNARRHHEASTSSARQKQAGPTPLPPYEPPSCPLNDAGKRALAELANSRDTKKYETHVNRSIDLLRGSVGAINDRLQIRRNHAQRLAEKIQEGGGSSDRADELAQAQQLAVEIGEEVDGLTARSETAMREVIDLKVALEDERAVVQDLQGQVTEHQESASHHRQRGEAEEGEDEDEEMVDAAPPVPILDLLKTGREAKAAEYNKLGMYEKYATQNDYILFKKTWHDAVHPDDDIPLPDATTWFGKDGQSATTGKKRRGRRTTQADDDDDEIMVEREVISYKCPLTLATFKEPYSSKLCKHTFEKSAILGMIRQGGGQIQCPQTGCSQVLKAKDLFLDDVIVRKIKRAQEAEKRAQEESDSEPDEDGDRSMAIQGERDIKAERVERSQRGRRVVEDIEDEEV</sequence>
<evidence type="ECO:0000256" key="3">
    <source>
        <dbReference type="ARBA" id="ARBA00008212"/>
    </source>
</evidence>
<evidence type="ECO:0000256" key="10">
    <source>
        <dbReference type="PROSITE-ProRule" id="PRU00452"/>
    </source>
</evidence>
<feature type="domain" description="SP-RING-type" evidence="12">
    <location>
        <begin position="275"/>
        <end position="357"/>
    </location>
</feature>
<gene>
    <name evidence="13" type="ORF">UCRPA7_2704</name>
</gene>
<evidence type="ECO:0000256" key="11">
    <source>
        <dbReference type="SAM" id="MobiDB-lite"/>
    </source>
</evidence>
<keyword evidence="6 10" id="KW-0863">Zinc-finger</keyword>
<reference evidence="14" key="1">
    <citation type="journal article" date="2013" name="Genome Announc.">
        <title>Draft genome sequence of the ascomycete Phaeoacremonium aleophilum strain UCR-PA7, a causal agent of the esca disease complex in grapevines.</title>
        <authorList>
            <person name="Blanco-Ulate B."/>
            <person name="Rolshausen P."/>
            <person name="Cantu D."/>
        </authorList>
    </citation>
    <scope>NUCLEOTIDE SEQUENCE [LARGE SCALE GENOMIC DNA]</scope>
    <source>
        <strain evidence="14">UCR-PA7</strain>
    </source>
</reference>
<dbReference type="RefSeq" id="XP_007913482.1">
    <property type="nucleotide sequence ID" value="XM_007915291.1"/>
</dbReference>
<protein>
    <submittedName>
        <fullName evidence="13">Putative chromosomal organization and dna repair protein</fullName>
    </submittedName>
</protein>
<feature type="region of interest" description="Disordered" evidence="11">
    <location>
        <begin position="155"/>
        <end position="187"/>
    </location>
</feature>
<keyword evidence="14" id="KW-1185">Reference proteome</keyword>
<comment type="pathway">
    <text evidence="2">Protein modification; protein sumoylation.</text>
</comment>
<dbReference type="AlphaFoldDB" id="R8BR26"/>
<evidence type="ECO:0000256" key="5">
    <source>
        <dbReference type="ARBA" id="ARBA00022723"/>
    </source>
</evidence>
<organism evidence="13 14">
    <name type="scientific">Phaeoacremonium minimum (strain UCR-PA7)</name>
    <name type="common">Esca disease fungus</name>
    <name type="synonym">Togninia minima</name>
    <dbReference type="NCBI Taxonomy" id="1286976"/>
    <lineage>
        <taxon>Eukaryota</taxon>
        <taxon>Fungi</taxon>
        <taxon>Dikarya</taxon>
        <taxon>Ascomycota</taxon>
        <taxon>Pezizomycotina</taxon>
        <taxon>Sordariomycetes</taxon>
        <taxon>Sordariomycetidae</taxon>
        <taxon>Togniniales</taxon>
        <taxon>Togniniaceae</taxon>
        <taxon>Phaeoacremonium</taxon>
    </lineage>
</organism>
<dbReference type="OrthoDB" id="26899at2759"/>
<proteinExistence type="inferred from homology"/>
<dbReference type="Gene3D" id="3.30.40.10">
    <property type="entry name" value="Zinc/RING finger domain, C3HC4 (zinc finger)"/>
    <property type="match status" value="1"/>
</dbReference>
<evidence type="ECO:0000256" key="8">
    <source>
        <dbReference type="ARBA" id="ARBA00022833"/>
    </source>
</evidence>
<dbReference type="SUPFAM" id="SSF57850">
    <property type="entry name" value="RING/U-box"/>
    <property type="match status" value="1"/>
</dbReference>
<feature type="compositionally biased region" description="Acidic residues" evidence="11">
    <location>
        <begin position="365"/>
        <end position="374"/>
    </location>
</feature>
<dbReference type="GO" id="GO:0008270">
    <property type="term" value="F:zinc ion binding"/>
    <property type="evidence" value="ECO:0007669"/>
    <property type="project" value="UniProtKB-KW"/>
</dbReference>
<dbReference type="UniPathway" id="UPA00886"/>
<feature type="compositionally biased region" description="Acidic residues" evidence="11">
    <location>
        <begin position="177"/>
        <end position="187"/>
    </location>
</feature>